<dbReference type="PANTHER" id="PTHR43877:SF2">
    <property type="entry name" value="AMINOALKYLPHOSPHONATE N-ACETYLTRANSFERASE-RELATED"/>
    <property type="match status" value="1"/>
</dbReference>
<dbReference type="EMBL" id="BOSL01000015">
    <property type="protein sequence ID" value="GIP55100.1"/>
    <property type="molecule type" value="Genomic_DNA"/>
</dbReference>
<dbReference type="RefSeq" id="WP_213656172.1">
    <property type="nucleotide sequence ID" value="NZ_BOSL01000015.1"/>
</dbReference>
<evidence type="ECO:0000259" key="3">
    <source>
        <dbReference type="PROSITE" id="PS51186"/>
    </source>
</evidence>
<feature type="domain" description="N-acetyltransferase" evidence="3">
    <location>
        <begin position="3"/>
        <end position="168"/>
    </location>
</feature>
<sequence>MNVNIRNIKEEDAGAFLELCLRLDRETEFMLLEPGERMITPEEQRQKITALLAADDSMIFVAEMDGQLVGYLGAYGSSYRRNRHSAYLVLGILQTFSGKGVGTALFTELHRWAEARNLHRLELTVMAHNAAAIALYKKTGFEIEGFKKDLIRLGDKFIDELYMAKLLA</sequence>
<dbReference type="InterPro" id="IPR016181">
    <property type="entry name" value="Acyl_CoA_acyltransferase"/>
</dbReference>
<accession>A0ABQ4MGJ5</accession>
<dbReference type="CDD" id="cd04301">
    <property type="entry name" value="NAT_SF"/>
    <property type="match status" value="1"/>
</dbReference>
<dbReference type="InterPro" id="IPR050832">
    <property type="entry name" value="Bact_Acetyltransf"/>
</dbReference>
<name>A0ABQ4MGJ5_9BACL</name>
<keyword evidence="2" id="KW-0012">Acyltransferase</keyword>
<dbReference type="Gene3D" id="3.40.630.30">
    <property type="match status" value="1"/>
</dbReference>
<keyword evidence="5" id="KW-1185">Reference proteome</keyword>
<evidence type="ECO:0000256" key="1">
    <source>
        <dbReference type="ARBA" id="ARBA00022679"/>
    </source>
</evidence>
<protein>
    <submittedName>
        <fullName evidence="4">GCN5 family N-acetyltransferase</fullName>
    </submittedName>
</protein>
<dbReference type="Proteomes" id="UP000679992">
    <property type="component" value="Unassembled WGS sequence"/>
</dbReference>
<reference evidence="4 5" key="1">
    <citation type="submission" date="2021-03" db="EMBL/GenBank/DDBJ databases">
        <title>Antimicrobial resistance genes in bacteria isolated from Japanese honey, and their potential for conferring macrolide and lincosamide resistance in the American foulbrood pathogen Paenibacillus larvae.</title>
        <authorList>
            <person name="Okamoto M."/>
            <person name="Kumagai M."/>
            <person name="Kanamori H."/>
            <person name="Takamatsu D."/>
        </authorList>
    </citation>
    <scope>NUCLEOTIDE SEQUENCE [LARGE SCALE GENOMIC DNA]</scope>
    <source>
        <strain evidence="4 5">J42TS3</strain>
    </source>
</reference>
<evidence type="ECO:0000313" key="4">
    <source>
        <dbReference type="EMBL" id="GIP55100.1"/>
    </source>
</evidence>
<dbReference type="SUPFAM" id="SSF55729">
    <property type="entry name" value="Acyl-CoA N-acyltransferases (Nat)"/>
    <property type="match status" value="1"/>
</dbReference>
<keyword evidence="1" id="KW-0808">Transferase</keyword>
<dbReference type="Pfam" id="PF00583">
    <property type="entry name" value="Acetyltransf_1"/>
    <property type="match status" value="1"/>
</dbReference>
<dbReference type="PANTHER" id="PTHR43877">
    <property type="entry name" value="AMINOALKYLPHOSPHONATE N-ACETYLTRANSFERASE-RELATED-RELATED"/>
    <property type="match status" value="1"/>
</dbReference>
<dbReference type="InterPro" id="IPR000182">
    <property type="entry name" value="GNAT_dom"/>
</dbReference>
<organism evidence="4 5">
    <name type="scientific">Paenibacillus vini</name>
    <dbReference type="NCBI Taxonomy" id="1476024"/>
    <lineage>
        <taxon>Bacteria</taxon>
        <taxon>Bacillati</taxon>
        <taxon>Bacillota</taxon>
        <taxon>Bacilli</taxon>
        <taxon>Bacillales</taxon>
        <taxon>Paenibacillaceae</taxon>
        <taxon>Paenibacillus</taxon>
    </lineage>
</organism>
<gene>
    <name evidence="4" type="ORF">J42TS3_41350</name>
</gene>
<evidence type="ECO:0000256" key="2">
    <source>
        <dbReference type="ARBA" id="ARBA00023315"/>
    </source>
</evidence>
<dbReference type="PROSITE" id="PS51186">
    <property type="entry name" value="GNAT"/>
    <property type="match status" value="1"/>
</dbReference>
<comment type="caution">
    <text evidence="4">The sequence shown here is derived from an EMBL/GenBank/DDBJ whole genome shotgun (WGS) entry which is preliminary data.</text>
</comment>
<proteinExistence type="predicted"/>
<evidence type="ECO:0000313" key="5">
    <source>
        <dbReference type="Proteomes" id="UP000679992"/>
    </source>
</evidence>